<reference evidence="2" key="1">
    <citation type="submission" date="2020-10" db="EMBL/GenBank/DDBJ databases">
        <title>Sequencing the genomes of 1000 actinobacteria strains.</title>
        <authorList>
            <person name="Klenk H.-P."/>
        </authorList>
    </citation>
    <scope>NUCLEOTIDE SEQUENCE</scope>
    <source>
        <strain evidence="2">DSM 46832</strain>
    </source>
</reference>
<accession>A0A927MBK7</accession>
<evidence type="ECO:0000256" key="1">
    <source>
        <dbReference type="SAM" id="MobiDB-lite"/>
    </source>
</evidence>
<keyword evidence="3" id="KW-1185">Reference proteome</keyword>
<protein>
    <recommendedName>
        <fullName evidence="4">Asp23/Gls24 family envelope stress response protein</fullName>
    </recommendedName>
</protein>
<feature type="region of interest" description="Disordered" evidence="1">
    <location>
        <begin position="1"/>
        <end position="61"/>
    </location>
</feature>
<proteinExistence type="predicted"/>
<gene>
    <name evidence="2" type="ORF">H4W31_006233</name>
</gene>
<feature type="compositionally biased region" description="Low complexity" evidence="1">
    <location>
        <begin position="18"/>
        <end position="51"/>
    </location>
</feature>
<name>A0A927MBK7_9ACTN</name>
<comment type="caution">
    <text evidence="2">The sequence shown here is derived from an EMBL/GenBank/DDBJ whole genome shotgun (WGS) entry which is preliminary data.</text>
</comment>
<dbReference type="AlphaFoldDB" id="A0A927MBK7"/>
<organism evidence="2 3">
    <name type="scientific">Plantactinospora soyae</name>
    <dbReference type="NCBI Taxonomy" id="1544732"/>
    <lineage>
        <taxon>Bacteria</taxon>
        <taxon>Bacillati</taxon>
        <taxon>Actinomycetota</taxon>
        <taxon>Actinomycetes</taxon>
        <taxon>Micromonosporales</taxon>
        <taxon>Micromonosporaceae</taxon>
        <taxon>Plantactinospora</taxon>
    </lineage>
</organism>
<evidence type="ECO:0000313" key="2">
    <source>
        <dbReference type="EMBL" id="MBE1490595.1"/>
    </source>
</evidence>
<dbReference type="RefSeq" id="WP_192769850.1">
    <property type="nucleotide sequence ID" value="NZ_JADBEB010000001.1"/>
</dbReference>
<dbReference type="Proteomes" id="UP000649753">
    <property type="component" value="Unassembled WGS sequence"/>
</dbReference>
<dbReference type="EMBL" id="JADBEB010000001">
    <property type="protein sequence ID" value="MBE1490595.1"/>
    <property type="molecule type" value="Genomic_DNA"/>
</dbReference>
<sequence>MSGRAGPGTTARGDRAETTGPGATATTSDATRSSGPTAATATASPTSGNATEQAQRADPATVAAEIRTAVLAVPGVTRLTPGTGVEVATHFPGGKITGIRLGEPIEVHVEIGPVPIAPVAEQIRDAVRDVLGRFGRRSPVEVVVDDIDLPVPATATVGN</sequence>
<evidence type="ECO:0000313" key="3">
    <source>
        <dbReference type="Proteomes" id="UP000649753"/>
    </source>
</evidence>
<evidence type="ECO:0008006" key="4">
    <source>
        <dbReference type="Google" id="ProtNLM"/>
    </source>
</evidence>